<dbReference type="EMBL" id="SEYY01000618">
    <property type="protein sequence ID" value="KAB7506851.1"/>
    <property type="molecule type" value="Genomic_DNA"/>
</dbReference>
<keyword evidence="1" id="KW-0472">Membrane</keyword>
<name>A0A5N5TL24_9CRUS</name>
<keyword evidence="1" id="KW-0812">Transmembrane</keyword>
<accession>A0A5N5TL24</accession>
<dbReference type="AlphaFoldDB" id="A0A5N5TL24"/>
<dbReference type="Proteomes" id="UP000326759">
    <property type="component" value="Unassembled WGS sequence"/>
</dbReference>
<dbReference type="GO" id="GO:0061909">
    <property type="term" value="P:autophagosome-lysosome fusion"/>
    <property type="evidence" value="ECO:0007669"/>
    <property type="project" value="TreeGrafter"/>
</dbReference>
<organism evidence="2 3">
    <name type="scientific">Armadillidium nasatum</name>
    <dbReference type="NCBI Taxonomy" id="96803"/>
    <lineage>
        <taxon>Eukaryota</taxon>
        <taxon>Metazoa</taxon>
        <taxon>Ecdysozoa</taxon>
        <taxon>Arthropoda</taxon>
        <taxon>Crustacea</taxon>
        <taxon>Multicrustacea</taxon>
        <taxon>Malacostraca</taxon>
        <taxon>Eumalacostraca</taxon>
        <taxon>Peracarida</taxon>
        <taxon>Isopoda</taxon>
        <taxon>Oniscidea</taxon>
        <taxon>Crinocheta</taxon>
        <taxon>Armadillidiidae</taxon>
        <taxon>Armadillidium</taxon>
    </lineage>
</organism>
<protein>
    <submittedName>
        <fullName evidence="2">Uncharacterized protein</fullName>
    </submittedName>
</protein>
<feature type="transmembrane region" description="Helical" evidence="1">
    <location>
        <begin position="182"/>
        <end position="200"/>
    </location>
</feature>
<comment type="caution">
    <text evidence="2">The sequence shown here is derived from an EMBL/GenBank/DDBJ whole genome shotgun (WGS) entry which is preliminary data.</text>
</comment>
<evidence type="ECO:0000313" key="3">
    <source>
        <dbReference type="Proteomes" id="UP000326759"/>
    </source>
</evidence>
<gene>
    <name evidence="2" type="ORF">Anas_03289</name>
</gene>
<proteinExistence type="predicted"/>
<dbReference type="PANTHER" id="PTHR22255:SF9">
    <property type="entry name" value="LP06548P"/>
    <property type="match status" value="1"/>
</dbReference>
<evidence type="ECO:0000313" key="2">
    <source>
        <dbReference type="EMBL" id="KAB7506851.1"/>
    </source>
</evidence>
<evidence type="ECO:0000256" key="1">
    <source>
        <dbReference type="SAM" id="Phobius"/>
    </source>
</evidence>
<keyword evidence="3" id="KW-1185">Reference proteome</keyword>
<dbReference type="OrthoDB" id="9979716at2759"/>
<reference evidence="2 3" key="1">
    <citation type="journal article" date="2019" name="PLoS Biol.">
        <title>Sex chromosomes control vertical transmission of feminizing Wolbachia symbionts in an isopod.</title>
        <authorList>
            <person name="Becking T."/>
            <person name="Chebbi M.A."/>
            <person name="Giraud I."/>
            <person name="Moumen B."/>
            <person name="Laverre T."/>
            <person name="Caubet Y."/>
            <person name="Peccoud J."/>
            <person name="Gilbert C."/>
            <person name="Cordaux R."/>
        </authorList>
    </citation>
    <scope>NUCLEOTIDE SEQUENCE [LARGE SCALE GENOMIC DNA]</scope>
    <source>
        <strain evidence="2">ANa2</strain>
        <tissue evidence="2">Whole body excluding digestive tract and cuticle</tissue>
    </source>
</reference>
<sequence>MFWSEFVPFVERVESSNAAESRSCPGVGRYEVLPGTNSLPGGGSYPPLGRESMELPLGACAEELFTALTVGCSSSDTLEIHTSCSSSEYSCHGWWEEAGRQYLVVTPTSRSSKGVRRLCLVLDTGGTGSGALSLASSAQSCSRELTPGMHGRIALNTTSSGGCEALTASGAMSSSLRVSPSGIVLMFAINVHGIAYLMTLRDAYVRRFYYF</sequence>
<dbReference type="PANTHER" id="PTHR22255">
    <property type="entry name" value="LP06548P"/>
    <property type="match status" value="1"/>
</dbReference>
<keyword evidence="1" id="KW-1133">Transmembrane helix</keyword>